<keyword evidence="1" id="KW-0812">Transmembrane</keyword>
<gene>
    <name evidence="2" type="ORF">M3M37_05890</name>
</gene>
<accession>A0ABY5BVW6</accession>
<dbReference type="Proteomes" id="UP001056164">
    <property type="component" value="Chromosome"/>
</dbReference>
<proteinExistence type="predicted"/>
<keyword evidence="1" id="KW-1133">Transmembrane helix</keyword>
<evidence type="ECO:0000313" key="3">
    <source>
        <dbReference type="Proteomes" id="UP001056164"/>
    </source>
</evidence>
<reference evidence="2" key="1">
    <citation type="submission" date="2022-05" db="EMBL/GenBank/DDBJ databases">
        <authorList>
            <person name="Oliphant S.A."/>
            <person name="Watson-Haigh N.S."/>
            <person name="Sumby K.M."/>
            <person name="Gardner J.M."/>
            <person name="Jiranek V."/>
        </authorList>
    </citation>
    <scope>NUCLEOTIDE SEQUENCE</scope>
    <source>
        <strain evidence="2">KI4_A6</strain>
    </source>
</reference>
<feature type="transmembrane region" description="Helical" evidence="1">
    <location>
        <begin position="47"/>
        <end position="67"/>
    </location>
</feature>
<feature type="transmembrane region" description="Helical" evidence="1">
    <location>
        <begin position="130"/>
        <end position="150"/>
    </location>
</feature>
<evidence type="ECO:0000313" key="2">
    <source>
        <dbReference type="EMBL" id="USS90371.1"/>
    </source>
</evidence>
<organism evidence="2 3">
    <name type="scientific">Fructilactobacillus carniphilus</name>
    <dbReference type="NCBI Taxonomy" id="2940297"/>
    <lineage>
        <taxon>Bacteria</taxon>
        <taxon>Bacillati</taxon>
        <taxon>Bacillota</taxon>
        <taxon>Bacilli</taxon>
        <taxon>Lactobacillales</taxon>
        <taxon>Lactobacillaceae</taxon>
        <taxon>Fructilactobacillus</taxon>
    </lineage>
</organism>
<name>A0ABY5BVW6_9LACO</name>
<keyword evidence="1" id="KW-0472">Membrane</keyword>
<dbReference type="EMBL" id="CP097121">
    <property type="protein sequence ID" value="USS90371.1"/>
    <property type="molecule type" value="Genomic_DNA"/>
</dbReference>
<feature type="transmembrane region" description="Helical" evidence="1">
    <location>
        <begin position="100"/>
        <end position="118"/>
    </location>
</feature>
<evidence type="ECO:0000256" key="1">
    <source>
        <dbReference type="SAM" id="Phobius"/>
    </source>
</evidence>
<protein>
    <submittedName>
        <fullName evidence="2">Uncharacterized protein</fullName>
    </submittedName>
</protein>
<feature type="transmembrane region" description="Helical" evidence="1">
    <location>
        <begin position="20"/>
        <end position="41"/>
    </location>
</feature>
<sequence length="166" mass="19809">MTATEDPNETYKHIKIIYRVYFVLALVLVLIGTLATLVAIILKKVNIYLLFFVVLGFILFVFLKLTIPYLKRHSRHQATGYKVPIYRDLLYWNLMKSKKIYSWIFALLILCLLSLMIFHDNFHITDWRYLFCAIVYGYVIADLVVCSFILKFLQKREKHHELIQRN</sequence>
<keyword evidence="3" id="KW-1185">Reference proteome</keyword>
<dbReference type="RefSeq" id="WP_252794894.1">
    <property type="nucleotide sequence ID" value="NZ_CP097121.1"/>
</dbReference>